<feature type="signal peptide" evidence="2">
    <location>
        <begin position="1"/>
        <end position="21"/>
    </location>
</feature>
<dbReference type="PANTHER" id="PTHR35869:SF1">
    <property type="entry name" value="OUTER-MEMBRANE LIPOPROTEIN CARRIER PROTEIN"/>
    <property type="match status" value="1"/>
</dbReference>
<keyword evidence="4" id="KW-1185">Reference proteome</keyword>
<keyword evidence="3" id="KW-0449">Lipoprotein</keyword>
<dbReference type="PANTHER" id="PTHR35869">
    <property type="entry name" value="OUTER-MEMBRANE LIPOPROTEIN CARRIER PROTEIN"/>
    <property type="match status" value="1"/>
</dbReference>
<evidence type="ECO:0000256" key="2">
    <source>
        <dbReference type="SAM" id="SignalP"/>
    </source>
</evidence>
<proteinExistence type="predicted"/>
<evidence type="ECO:0000256" key="1">
    <source>
        <dbReference type="ARBA" id="ARBA00022729"/>
    </source>
</evidence>
<dbReference type="STRING" id="694427.Palpr_0205"/>
<dbReference type="EMBL" id="CP002345">
    <property type="protein sequence ID" value="ADQ78367.1"/>
    <property type="molecule type" value="Genomic_DNA"/>
</dbReference>
<sequence length="213" mass="23128">MLKKIIFSIAILVLSAQLSVAQNNPQAEKILTDLLVMAKTNAIKTNFKLIATDKNNLQGLASSGVFTLKGAKFVLEMSDMKVWFDGKTQWAWVEQNNEVSITEPSEKELAETNPMAILSGFKSKCTIKFSAKAKSAQNYCIEMLPKAGSKDIIKIEVQVNKASGGLSSIKLSNKNGTSSLLVLSNFKKGIAAADNIFVFNAAKHKGVSVNDLR</sequence>
<keyword evidence="1 2" id="KW-0732">Signal</keyword>
<dbReference type="eggNOG" id="COG2834">
    <property type="taxonomic scope" value="Bacteria"/>
</dbReference>
<dbReference type="Pfam" id="PF16584">
    <property type="entry name" value="LolA_2"/>
    <property type="match status" value="1"/>
</dbReference>
<reference evidence="3 4" key="2">
    <citation type="journal article" date="2011" name="Stand. Genomic Sci.">
        <title>Complete genome sequence of Paludibacter propionicigenes type strain (WB4).</title>
        <authorList>
            <person name="Gronow S."/>
            <person name="Munk C."/>
            <person name="Lapidus A."/>
            <person name="Nolan M."/>
            <person name="Lucas S."/>
            <person name="Hammon N."/>
            <person name="Deshpande S."/>
            <person name="Cheng J.F."/>
            <person name="Tapia R."/>
            <person name="Han C."/>
            <person name="Goodwin L."/>
            <person name="Pitluck S."/>
            <person name="Liolios K."/>
            <person name="Ivanova N."/>
            <person name="Mavromatis K."/>
            <person name="Mikhailova N."/>
            <person name="Pati A."/>
            <person name="Chen A."/>
            <person name="Palaniappan K."/>
            <person name="Land M."/>
            <person name="Hauser L."/>
            <person name="Chang Y.J."/>
            <person name="Jeffries C.D."/>
            <person name="Brambilla E."/>
            <person name="Rohde M."/>
            <person name="Goker M."/>
            <person name="Detter J.C."/>
            <person name="Woyke T."/>
            <person name="Bristow J."/>
            <person name="Eisen J.A."/>
            <person name="Markowitz V."/>
            <person name="Hugenholtz P."/>
            <person name="Kyrpides N.C."/>
            <person name="Klenk H.P."/>
        </authorList>
    </citation>
    <scope>NUCLEOTIDE SEQUENCE [LARGE SCALE GENOMIC DNA]</scope>
    <source>
        <strain evidence="4">DSM 17365 / JCM 13257 / WB4</strain>
    </source>
</reference>
<dbReference type="Proteomes" id="UP000008718">
    <property type="component" value="Chromosome"/>
</dbReference>
<dbReference type="InterPro" id="IPR004564">
    <property type="entry name" value="OM_lipoprot_carrier_LolA-like"/>
</dbReference>
<feature type="chain" id="PRO_5003186746" evidence="2">
    <location>
        <begin position="22"/>
        <end position="213"/>
    </location>
</feature>
<dbReference type="Gene3D" id="2.50.20.10">
    <property type="entry name" value="Lipoprotein localisation LolA/LolB/LppX"/>
    <property type="match status" value="1"/>
</dbReference>
<name>E4T0Y6_PALPW</name>
<dbReference type="InterPro" id="IPR029046">
    <property type="entry name" value="LolA/LolB/LppX"/>
</dbReference>
<dbReference type="KEGG" id="ppn:Palpr_0205"/>
<accession>E4T0Y6</accession>
<protein>
    <submittedName>
        <fullName evidence="3">Outer membrane lipoprotein carrier protein LolA</fullName>
    </submittedName>
</protein>
<evidence type="ECO:0000313" key="4">
    <source>
        <dbReference type="Proteomes" id="UP000008718"/>
    </source>
</evidence>
<organism evidence="3 4">
    <name type="scientific">Paludibacter propionicigenes (strain DSM 17365 / JCM 13257 / WB4)</name>
    <dbReference type="NCBI Taxonomy" id="694427"/>
    <lineage>
        <taxon>Bacteria</taxon>
        <taxon>Pseudomonadati</taxon>
        <taxon>Bacteroidota</taxon>
        <taxon>Bacteroidia</taxon>
        <taxon>Bacteroidales</taxon>
        <taxon>Paludibacteraceae</taxon>
        <taxon>Paludibacter</taxon>
    </lineage>
</organism>
<dbReference type="CDD" id="cd16325">
    <property type="entry name" value="LolA"/>
    <property type="match status" value="1"/>
</dbReference>
<dbReference type="SUPFAM" id="SSF89392">
    <property type="entry name" value="Prokaryotic lipoproteins and lipoprotein localization factors"/>
    <property type="match status" value="1"/>
</dbReference>
<evidence type="ECO:0000313" key="3">
    <source>
        <dbReference type="EMBL" id="ADQ78367.1"/>
    </source>
</evidence>
<dbReference type="RefSeq" id="WP_013443736.1">
    <property type="nucleotide sequence ID" value="NC_014734.1"/>
</dbReference>
<dbReference type="OrthoDB" id="9810685at2"/>
<dbReference type="HOGENOM" id="CLU_105362_1_0_10"/>
<gene>
    <name evidence="3" type="ordered locus">Palpr_0205</name>
</gene>
<reference key="1">
    <citation type="submission" date="2010-11" db="EMBL/GenBank/DDBJ databases">
        <title>The complete genome of Paludibacter propionicigenes DSM 17365.</title>
        <authorList>
            <consortium name="US DOE Joint Genome Institute (JGI-PGF)"/>
            <person name="Lucas S."/>
            <person name="Copeland A."/>
            <person name="Lapidus A."/>
            <person name="Bruce D."/>
            <person name="Goodwin L."/>
            <person name="Pitluck S."/>
            <person name="Kyrpides N."/>
            <person name="Mavromatis K."/>
            <person name="Ivanova N."/>
            <person name="Munk A.C."/>
            <person name="Brettin T."/>
            <person name="Detter J.C."/>
            <person name="Han C."/>
            <person name="Tapia R."/>
            <person name="Land M."/>
            <person name="Hauser L."/>
            <person name="Markowitz V."/>
            <person name="Cheng J.-F."/>
            <person name="Hugenholtz P."/>
            <person name="Woyke T."/>
            <person name="Wu D."/>
            <person name="Gronow S."/>
            <person name="Wellnitz S."/>
            <person name="Brambilla E."/>
            <person name="Klenk H.-P."/>
            <person name="Eisen J.A."/>
        </authorList>
    </citation>
    <scope>NUCLEOTIDE SEQUENCE</scope>
    <source>
        <strain>WB4</strain>
    </source>
</reference>
<dbReference type="AlphaFoldDB" id="E4T0Y6"/>